<evidence type="ECO:0000259" key="2">
    <source>
        <dbReference type="PROSITE" id="PS50103"/>
    </source>
</evidence>
<accession>A0ABY6TW01</accession>
<organism evidence="3 4">
    <name type="scientific">Bionectria ochroleuca</name>
    <name type="common">Gliocladium roseum</name>
    <dbReference type="NCBI Taxonomy" id="29856"/>
    <lineage>
        <taxon>Eukaryota</taxon>
        <taxon>Fungi</taxon>
        <taxon>Dikarya</taxon>
        <taxon>Ascomycota</taxon>
        <taxon>Pezizomycotina</taxon>
        <taxon>Sordariomycetes</taxon>
        <taxon>Hypocreomycetidae</taxon>
        <taxon>Hypocreales</taxon>
        <taxon>Bionectriaceae</taxon>
        <taxon>Clonostachys</taxon>
    </lineage>
</organism>
<evidence type="ECO:0000313" key="3">
    <source>
        <dbReference type="EMBL" id="VUC22646.1"/>
    </source>
</evidence>
<reference evidence="3 4" key="1">
    <citation type="submission" date="2019-06" db="EMBL/GenBank/DDBJ databases">
        <authorList>
            <person name="Broberg M."/>
        </authorList>
    </citation>
    <scope>NUCLEOTIDE SEQUENCE [LARGE SCALE GENOMIC DNA]</scope>
</reference>
<feature type="zinc finger region" description="C3H1-type" evidence="1">
    <location>
        <begin position="184"/>
        <end position="213"/>
    </location>
</feature>
<proteinExistence type="predicted"/>
<sequence>MPCQHPVPSSVTFVGYDYYGRPDSYNLNSARHSLHGWSAPQPLSFDSKSWSTSYIPSPPSSIKAGSTGSCVEQAPLKSAYYLDRGNGKVTRLVPADQLPPMNEIPQMENKSQGMDVLPPLPGNPRAAMGDMHQGITFKENTNLAVQKVRRDTPNLKERIVRPQNTIQEKCKLTGKAQKHQKPGKQDKKYCDKWVHEGVCAFAQQGCRYKHEMPYDKATQNLLGLYHGLPVWWKRRQAELHRQQEFKNAAKRRTLSNPYQAGAMTPLEAPPADGTQACSVPIASTPWNSSSWEEAKSVKDLAKQSDFTVSTGTSRCPYGAIRPPSSCRK</sequence>
<dbReference type="Proteomes" id="UP000766486">
    <property type="component" value="Unassembled WGS sequence"/>
</dbReference>
<evidence type="ECO:0000313" key="4">
    <source>
        <dbReference type="Proteomes" id="UP000766486"/>
    </source>
</evidence>
<evidence type="ECO:0000256" key="1">
    <source>
        <dbReference type="PROSITE-ProRule" id="PRU00723"/>
    </source>
</evidence>
<dbReference type="EMBL" id="CABFNS010000665">
    <property type="protein sequence ID" value="VUC22646.1"/>
    <property type="molecule type" value="Genomic_DNA"/>
</dbReference>
<keyword evidence="1" id="KW-0863">Zinc-finger</keyword>
<gene>
    <name evidence="3" type="ORF">CLO192961_LOCUS90608</name>
</gene>
<keyword evidence="4" id="KW-1185">Reference proteome</keyword>
<keyword evidence="1" id="KW-0862">Zinc</keyword>
<protein>
    <recommendedName>
        <fullName evidence="2">C3H1-type domain-containing protein</fullName>
    </recommendedName>
</protein>
<comment type="caution">
    <text evidence="3">The sequence shown here is derived from an EMBL/GenBank/DDBJ whole genome shotgun (WGS) entry which is preliminary data.</text>
</comment>
<dbReference type="PROSITE" id="PS50103">
    <property type="entry name" value="ZF_C3H1"/>
    <property type="match status" value="1"/>
</dbReference>
<name>A0ABY6TW01_BIOOC</name>
<keyword evidence="1" id="KW-0479">Metal-binding</keyword>
<dbReference type="InterPro" id="IPR000571">
    <property type="entry name" value="Znf_CCCH"/>
</dbReference>
<feature type="domain" description="C3H1-type" evidence="2">
    <location>
        <begin position="184"/>
        <end position="213"/>
    </location>
</feature>